<proteinExistence type="inferred from homology"/>
<dbReference type="PANTHER" id="PTHR11841">
    <property type="entry name" value="REELIN"/>
    <property type="match status" value="1"/>
</dbReference>
<comment type="similarity">
    <text evidence="14">Belongs to the reelin family.</text>
</comment>
<dbReference type="InterPro" id="IPR034968">
    <property type="entry name" value="Reelin"/>
</dbReference>
<evidence type="ECO:0000259" key="19">
    <source>
        <dbReference type="PROSITE" id="PS50026"/>
    </source>
</evidence>
<evidence type="ECO:0000256" key="9">
    <source>
        <dbReference type="ARBA" id="ARBA00022833"/>
    </source>
</evidence>
<dbReference type="InterPro" id="IPR013111">
    <property type="entry name" value="EGF_extracell"/>
</dbReference>
<name>A0A8S4NNW2_OWEFU</name>
<dbReference type="Pfam" id="PF23106">
    <property type="entry name" value="EGF_Teneurin"/>
    <property type="match status" value="1"/>
</dbReference>
<keyword evidence="12 18" id="KW-1015">Disulfide bond</keyword>
<evidence type="ECO:0000256" key="16">
    <source>
        <dbReference type="ARBA" id="ARBA00044961"/>
    </source>
</evidence>
<evidence type="ECO:0000256" key="12">
    <source>
        <dbReference type="ARBA" id="ARBA00023157"/>
    </source>
</evidence>
<keyword evidence="4" id="KW-0272">Extracellular matrix</keyword>
<dbReference type="GO" id="GO:0070325">
    <property type="term" value="F:lipoprotein particle receptor binding"/>
    <property type="evidence" value="ECO:0007669"/>
    <property type="project" value="InterPro"/>
</dbReference>
<evidence type="ECO:0000256" key="18">
    <source>
        <dbReference type="PROSITE-ProRule" id="PRU00076"/>
    </source>
</evidence>
<keyword evidence="6" id="KW-0479">Metal-binding</keyword>
<feature type="disulfide bond" evidence="18">
    <location>
        <begin position="2131"/>
        <end position="2140"/>
    </location>
</feature>
<evidence type="ECO:0000313" key="22">
    <source>
        <dbReference type="Proteomes" id="UP000749559"/>
    </source>
</evidence>
<dbReference type="InterPro" id="IPR036278">
    <property type="entry name" value="Sialidase_sf"/>
</dbReference>
<keyword evidence="22" id="KW-1185">Reference proteome</keyword>
<keyword evidence="2" id="KW-0217">Developmental protein</keyword>
<dbReference type="InterPro" id="IPR000742">
    <property type="entry name" value="EGF"/>
</dbReference>
<sequence length="3420" mass="385815">MDARVWIVTMVMVPYVMTHGLSPFVGPFFFMCNYENQGDHSAFGQGEVALSVDIAGSPEFYLPGEMYDVTITSSATFDGLFITGLYTTVSQSDSNKYTTHSVKNGLGSNLMCSMIHTHRSRKPRHQLSFMWMAPPEGTGCVSFLATANKGKQLLFKDATVYQICEKGAKGLVSERPDLSAVHTNGVILRDDFETGDTFVNDLWYETEGVHKGSDCGPILHGQSAVFCDSDAERFMMTSVLNTTTASLLQFSIGGGICKSSIGDEPVVIYYGVNGCREWEILETINAPDMLETATHLVHLPTRSRAEIMCFKWVQKRRTDDVGFNGCWAMDNVVISNNADPPRFLQDEFDPVDVSNWLFFPGGNIKHQCQSDNHAVVFDNEDPGFSYVTSQDLNMAAGDMSQDVLLKQDFEKMNFDLAEWNIQGGTVGKECGILDDGKSMYFWSNGALKSQRSFCTPYFDMTAASNLRFYFSMGTGKCHTSGNNKAAVYVYVEDQHEHTEVLHTLHPKHYQEAKLVSLVLPNAAKKDASRICWLQKQNSGPNKDVWALDSIYVLPHIPTDVTKYIQFSIVLNCGIERPTNKVLLEFSPNGGYDWSVLHSPCLMGTCDGQHQYLSSVYESGDLDGWTRLTLPLPYAALTDRVRFRWSQPYRSGPSSWGLDTVYIGKCPLGCNGHGTCIENGCSCDFGYEGPSCQETVIHVPTYLIETLSTPSETPAVTQFITIKGADLGFKCGVISSGKAAVFGNDGLRQITTSDINSTNSKYLQFTIRIGSMSDTSSCPPPSEMSQSVFLHYSCNGGVTWTLLKELMYSDYKEPKVISLNLPDEAKGDGCRFKWWQPVHTGQGKDVWALDDLSLTSELLNTINLDFADLESSNKAANFHLGILGSYCDKDHALVFAEPTDSDRQEARHMVTDSMHIGPSYVIQFDLVIGCGHTISDKAKTSEVRLEYSVDQGMTWKLVLDDCLPPDKCMEYQTASVYNSKEFDHWKRVTVPLPQNTWTSYSKFRLVQYDWEVGNTWAVANFYIGQACPNMCFGHGYCFQGKCRCDTGYVGDICYPNTTLPTTFWDDFSQIGRIDRNWDLVDGGSIARSDEGCGLLFSGETLYFDKDEPRQAVTKDLDTQTVDYIQFYLRQGGGDKKCKGVDGRKENILFQVSGDGGTTWKTMKEFNSADYRKPKFVHLELPAYAQTHHARFRWWQPAHSGEGIDQWALDEVRMGRYEQLPMVNDDFQPYIKSSDAVNDTKPDSIWLTLTEAMRAPYCQSDTPTLMFADQSNDKVAITKDMDLKPDDVIQFKINVGCNKQFSSKFPVRLEYSHDSGMTWALVQKTCYLDKQCGDHYSEGSIYYSGPYGEWQRVVIPVSKEVASGRVNFRWFQEGSPHSSFALDDVYIGSPCPKMCNGKGVCQRGKCKCDPGYDEPACETEKPLSDANGMVDRFDDMNRPGKIWEGVLGGHLGTGCGILGLGNSLYFGGDGTRAAWTIPINTTNTRIIQFMVKIGSHDDSEGCRRPYSRNEGVILDYSTDNGITWKTLKVLDPLYLNRRPETINIELVDDAQTPSTMFRWWQPIIEPDMKRAEWAIDNVVIAVNESSAVSFQDNFNTAQGDGWFMTMNAIPRITCKSKDDALEFSKATGNMRYAETWDFHVTPSTFLQFDIALGCGGIYDTLYSVMLEYSTDMGRSWTPAVDECTPPRTDCSGYHFSSDYQSENHMNWTRVTLYLPRNAVSPTTRFRWMQHASSLRGNVWALDNVYLGEGCPWMCSGHGYCVDGTCVCDYGYGGEYCVPEIPLPSMMRDDFDSGIDIKVWPEIYGGVATSICDTVLSKNALTFYKDKLRMSVTRDMDTTNAIALQFDFRYSCFNDEPEEWPKRESVLVQYSNNGGISWDSLDDLHYQNDGSSKHYALQLPTPARMNSTRFRFWQPNHRGESKSVWAIDNFYIGGSMMNPTMLYEMFDVEPDPSMWLFWPGGKIDKFCDYNTRSDAIFAGSTAMTFSHGTGERSITTVDLDVDENTVIQFDINVDCSTISSHKEPVRLEISLDQGATWKPVIEPCSHDDPSNSCKGEMHDATIYYRGTTPYWRRFIVPLKDINVCGSARFRWYQGNYKYTDFAPEWAIDNLYIGMKCMDNCNGHGTCVNGMLCQCDDGYSGDTCQAQRRHPTYLKESFEGDPVDGFAYTRGLRNSGSQVSEKCGRLMDGSSLHFQGTGVRVLDTIDDLDLSVASVLQFFLKVGCDDFLSHSKQNAKPNNNIYVQYSTNGGISWKTIKRFDPKTTDKKVMYVAMEIPRDARTNSTRIRWIQPSPDGTYDIQWAIDEVYIGGNINGLRSISDDFYTQRDWLWPVVSGGAREPVCGRDYALHFAGNTEERYATTIDVAVNEQSFIQFNISMGCKKSDKCYSIELEYSTNLGQTWELVKEYCMPSDVNCENYHTKSHFKSDAYSSWNRVVMPLPYYTRSKATRFRWRQPMGFDAEDSWAIDNIYIGDECPCTCSGHGRCARGQCSCDEGWYGDSCELPKEQLPQQLNDAFGEKVSYDKWQSVAGGYPSVKCGVIVSGHSLHFYGGCSRHAITRDLDLSSAVYIQLYAKFGCLAKPRNRDNGILVDYSTNGGNRWFKLTELFYDMFYKASFVTIAIPKLAKHNGTRIRLWQPVHSGYLKDDWAIDNIVIGGTDTNTNILKDNFNNGISNAKWISTDNTHIAEYCNSKTALVGQYQPNENSTAETIDVAVRSDYIVQFSISVGCNASWDAYISPVRLEFSTDNGVTWHYLVTECFPSFPQCNGDVPMPSVYYAQTGWRTYTIPLHGNEISLSTRFRWRQVDENNQHSNGGQHWAIDDVYIGPGCKDMCSGNGRCDFPDCKCRRGYSGEVCQYAETSQTYMKEEAGSGMDNWDMIQGGTSGDGCGVLIEDKSIVFSSIGQRQGVTKDLDLRDAKFIQYYAQIGGHDTTDGCGFPKSRDESVLLQYSINGGITWHGLHILDYASYATPKKDYIPLPQQARTKSTRIRWWQPLSKQNTTQSIWALDNIYIGGTEINPHELIEDFDMEFDAEKWEFLPHAQIASSVCGRPGKAVWWGSKVGVRKITTQQMIIQDRYMIQFKIAVGCKDKSFFCNTDQPIYLAFNKDPMKNEWELLRHQCLTDPSLSSSECQPYDYHRGTVFDANLHLKWTRITIPLTSKAYSSQTRFRWIQQLGEGDAPSWALDDIYIGEKCPNYCSGRGDCKRGECVCDKGYFGESCQPIRTQLISKMVDGFEGGVNKQHWEIVRGGGIGISCGTLLPYAHGKTLSFNGCGHREARTVEMDTTRVSKILFVIRIGSRKQTAECNVLLDEAHTRSVLLQYTKNKGITWHLIARHEPREYLNSQRVSYDLPSDAKGIGVQFRWWQPIHSGLGKDQWAIDYVEVSMTVQDQRKRMQYFGEQQTPFRFGYTEPSPFATNQEIYHRPQ</sequence>
<keyword evidence="10" id="KW-0106">Calcium</keyword>
<evidence type="ECO:0000259" key="20">
    <source>
        <dbReference type="PROSITE" id="PS51019"/>
    </source>
</evidence>
<gene>
    <name evidence="21" type="ORF">OFUS_LOCUS9052</name>
</gene>
<dbReference type="Gene3D" id="2.60.40.4060">
    <property type="entry name" value="Reeler domain"/>
    <property type="match status" value="1"/>
</dbReference>
<keyword evidence="3" id="KW-0964">Secreted</keyword>
<evidence type="ECO:0000256" key="3">
    <source>
        <dbReference type="ARBA" id="ARBA00022525"/>
    </source>
</evidence>
<evidence type="ECO:0000256" key="8">
    <source>
        <dbReference type="ARBA" id="ARBA00022825"/>
    </source>
</evidence>
<dbReference type="GO" id="GO:0008236">
    <property type="term" value="F:serine-type peptidase activity"/>
    <property type="evidence" value="ECO:0007669"/>
    <property type="project" value="UniProtKB-KW"/>
</dbReference>
<protein>
    <recommendedName>
        <fullName evidence="15">Reelin</fullName>
    </recommendedName>
</protein>
<dbReference type="InterPro" id="IPR041161">
    <property type="entry name" value="EGF_Tenascin"/>
</dbReference>
<keyword evidence="5" id="KW-0645">Protease</keyword>
<organism evidence="21 22">
    <name type="scientific">Owenia fusiformis</name>
    <name type="common">Polychaete worm</name>
    <dbReference type="NCBI Taxonomy" id="6347"/>
    <lineage>
        <taxon>Eukaryota</taxon>
        <taxon>Metazoa</taxon>
        <taxon>Spiralia</taxon>
        <taxon>Lophotrochozoa</taxon>
        <taxon>Annelida</taxon>
        <taxon>Polychaeta</taxon>
        <taxon>Sedentaria</taxon>
        <taxon>Canalipalpata</taxon>
        <taxon>Sabellida</taxon>
        <taxon>Oweniida</taxon>
        <taxon>Oweniidae</taxon>
        <taxon>Owenia</taxon>
    </lineage>
</organism>
<evidence type="ECO:0000256" key="1">
    <source>
        <dbReference type="ARBA" id="ARBA00004498"/>
    </source>
</evidence>
<dbReference type="Pfam" id="PF02014">
    <property type="entry name" value="Reeler"/>
    <property type="match status" value="1"/>
</dbReference>
<keyword evidence="18" id="KW-0245">EGF-like domain</keyword>
<evidence type="ECO:0000256" key="6">
    <source>
        <dbReference type="ARBA" id="ARBA00022723"/>
    </source>
</evidence>
<dbReference type="PROSITE" id="PS51019">
    <property type="entry name" value="REELIN"/>
    <property type="match status" value="1"/>
</dbReference>
<feature type="disulfide bond" evidence="18">
    <location>
        <begin position="2113"/>
        <end position="2123"/>
    </location>
</feature>
<evidence type="ECO:0000256" key="17">
    <source>
        <dbReference type="ARBA" id="ARBA00046064"/>
    </source>
</evidence>
<comment type="caution">
    <text evidence="18">Lacks conserved residue(s) required for the propagation of feature annotation.</text>
</comment>
<dbReference type="InterPro" id="IPR002861">
    <property type="entry name" value="Reeler_dom"/>
</dbReference>
<dbReference type="PANTHER" id="PTHR11841:SF1">
    <property type="entry name" value="REELIN"/>
    <property type="match status" value="1"/>
</dbReference>
<comment type="subcellular location">
    <subcellularLocation>
        <location evidence="1">Secreted</location>
        <location evidence="1">Extracellular space</location>
        <location evidence="1">Extracellular matrix</location>
    </subcellularLocation>
</comment>
<dbReference type="GO" id="GO:0007417">
    <property type="term" value="P:central nervous system development"/>
    <property type="evidence" value="ECO:0007669"/>
    <property type="project" value="InterPro"/>
</dbReference>
<feature type="domain" description="EGF-like" evidence="19">
    <location>
        <begin position="2109"/>
        <end position="2141"/>
    </location>
</feature>
<evidence type="ECO:0000256" key="7">
    <source>
        <dbReference type="ARBA" id="ARBA00022801"/>
    </source>
</evidence>
<dbReference type="GO" id="GO:0007155">
    <property type="term" value="P:cell adhesion"/>
    <property type="evidence" value="ECO:0007669"/>
    <property type="project" value="UniProtKB-KW"/>
</dbReference>
<evidence type="ECO:0000313" key="21">
    <source>
        <dbReference type="EMBL" id="CAH1782623.1"/>
    </source>
</evidence>
<reference evidence="21" key="1">
    <citation type="submission" date="2022-03" db="EMBL/GenBank/DDBJ databases">
        <authorList>
            <person name="Martin C."/>
        </authorList>
    </citation>
    <scope>NUCLEOTIDE SEQUENCE</scope>
</reference>
<dbReference type="SMART" id="SM00181">
    <property type="entry name" value="EGF"/>
    <property type="match status" value="8"/>
</dbReference>
<evidence type="ECO:0000256" key="13">
    <source>
        <dbReference type="ARBA" id="ARBA00023180"/>
    </source>
</evidence>
<dbReference type="PROSITE" id="PS01186">
    <property type="entry name" value="EGF_2"/>
    <property type="match status" value="5"/>
</dbReference>
<dbReference type="Pfam" id="PF18720">
    <property type="entry name" value="EGF_Tenascin"/>
    <property type="match status" value="1"/>
</dbReference>
<keyword evidence="7" id="KW-0378">Hydrolase</keyword>
<dbReference type="InterPro" id="IPR049419">
    <property type="entry name" value="Reelin_subrepeat-B"/>
</dbReference>
<dbReference type="GO" id="GO:0006508">
    <property type="term" value="P:proteolysis"/>
    <property type="evidence" value="ECO:0007669"/>
    <property type="project" value="UniProtKB-KW"/>
</dbReference>
<dbReference type="PROSITE" id="PS00022">
    <property type="entry name" value="EGF_1"/>
    <property type="match status" value="5"/>
</dbReference>
<dbReference type="EMBL" id="CAIIXF020000005">
    <property type="protein sequence ID" value="CAH1782623.1"/>
    <property type="molecule type" value="Genomic_DNA"/>
</dbReference>
<comment type="function">
    <text evidence="17">Extracellular matrix serine protease secreted by pioneer neurons that plays a role in layering of neurons in the cerebral cortex and cerebellum by coordinating cell positioning during neurodevelopment. Regulates microtubule function in neurons and neuronal migration. Binding to the extracellular domains of lipoprotein receptors VLDLR and LRP8/APOER2 induces tyrosine phosphorylation of DAB1 and modulation of TAU phosphorylation. Affects migration of sympathetic preganglionic neurons in the spinal cord, where it seems to act as a barrier to neuronal migration. Enzymatic activity is important for the modulation of cell adhesion.</text>
</comment>
<evidence type="ECO:0000256" key="5">
    <source>
        <dbReference type="ARBA" id="ARBA00022670"/>
    </source>
</evidence>
<evidence type="ECO:0000256" key="14">
    <source>
        <dbReference type="ARBA" id="ARBA00023773"/>
    </source>
</evidence>
<dbReference type="OrthoDB" id="1924787at2759"/>
<keyword evidence="13" id="KW-0325">Glycoprotein</keyword>
<dbReference type="SUPFAM" id="SSF50939">
    <property type="entry name" value="Sialidases"/>
    <property type="match status" value="2"/>
</dbReference>
<keyword evidence="11" id="KW-0130">Cell adhesion</keyword>
<keyword evidence="8" id="KW-0720">Serine protease</keyword>
<evidence type="ECO:0000256" key="4">
    <source>
        <dbReference type="ARBA" id="ARBA00022530"/>
    </source>
</evidence>
<comment type="subunit">
    <text evidence="16">Oligomer of disulfide-linked homodimers.</text>
</comment>
<dbReference type="PROSITE" id="PS50026">
    <property type="entry name" value="EGF_3"/>
    <property type="match status" value="1"/>
</dbReference>
<evidence type="ECO:0000256" key="11">
    <source>
        <dbReference type="ARBA" id="ARBA00022889"/>
    </source>
</evidence>
<comment type="caution">
    <text evidence="21">The sequence shown here is derived from an EMBL/GenBank/DDBJ whole genome shotgun (WGS) entry which is preliminary data.</text>
</comment>
<dbReference type="GO" id="GO:0001764">
    <property type="term" value="P:neuron migration"/>
    <property type="evidence" value="ECO:0007669"/>
    <property type="project" value="InterPro"/>
</dbReference>
<keyword evidence="9" id="KW-0862">Zinc</keyword>
<evidence type="ECO:0000256" key="2">
    <source>
        <dbReference type="ARBA" id="ARBA00022473"/>
    </source>
</evidence>
<dbReference type="GO" id="GO:0046872">
    <property type="term" value="F:metal ion binding"/>
    <property type="evidence" value="ECO:0007669"/>
    <property type="project" value="UniProtKB-KW"/>
</dbReference>
<evidence type="ECO:0000256" key="10">
    <source>
        <dbReference type="ARBA" id="ARBA00022837"/>
    </source>
</evidence>
<dbReference type="Pfam" id="PF07974">
    <property type="entry name" value="EGF_2"/>
    <property type="match status" value="1"/>
</dbReference>
<accession>A0A8S4NNW2</accession>
<dbReference type="Proteomes" id="UP000749559">
    <property type="component" value="Unassembled WGS sequence"/>
</dbReference>
<dbReference type="CDD" id="cd08544">
    <property type="entry name" value="Reeler"/>
    <property type="match status" value="1"/>
</dbReference>
<dbReference type="Gene3D" id="2.60.120.260">
    <property type="entry name" value="Galactose-binding domain-like"/>
    <property type="match status" value="19"/>
</dbReference>
<dbReference type="InterPro" id="IPR042307">
    <property type="entry name" value="Reeler_sf"/>
</dbReference>
<dbReference type="FunFam" id="2.60.120.260:FF:000003">
    <property type="entry name" value="Reelin"/>
    <property type="match status" value="7"/>
</dbReference>
<dbReference type="Pfam" id="PF21471">
    <property type="entry name" value="Reelin_subrepeat-B"/>
    <property type="match status" value="18"/>
</dbReference>
<feature type="domain" description="Reelin" evidence="20">
    <location>
        <begin position="17"/>
        <end position="176"/>
    </location>
</feature>
<evidence type="ECO:0000256" key="15">
    <source>
        <dbReference type="ARBA" id="ARBA00023900"/>
    </source>
</evidence>